<dbReference type="Proteomes" id="UP000836841">
    <property type="component" value="Chromosome 5"/>
</dbReference>
<accession>A0AAU9SLN9</accession>
<evidence type="ECO:0000256" key="4">
    <source>
        <dbReference type="ARBA" id="ARBA00022741"/>
    </source>
</evidence>
<evidence type="ECO:0000256" key="7">
    <source>
        <dbReference type="ARBA" id="ARBA00023242"/>
    </source>
</evidence>
<evidence type="ECO:0000313" key="11">
    <source>
        <dbReference type="EMBL" id="CAH2067748.1"/>
    </source>
</evidence>
<feature type="region of interest" description="Disordered" evidence="9">
    <location>
        <begin position="364"/>
        <end position="390"/>
    </location>
</feature>
<dbReference type="Pfam" id="PF00004">
    <property type="entry name" value="AAA"/>
    <property type="match status" value="1"/>
</dbReference>
<dbReference type="GO" id="GO:0005524">
    <property type="term" value="F:ATP binding"/>
    <property type="evidence" value="ECO:0007669"/>
    <property type="project" value="UniProtKB-KW"/>
</dbReference>
<dbReference type="GO" id="GO:0006281">
    <property type="term" value="P:DNA repair"/>
    <property type="evidence" value="ECO:0007669"/>
    <property type="project" value="InterPro"/>
</dbReference>
<evidence type="ECO:0000256" key="3">
    <source>
        <dbReference type="ARBA" id="ARBA00022705"/>
    </source>
</evidence>
<feature type="region of interest" description="Disordered" evidence="9">
    <location>
        <begin position="149"/>
        <end position="176"/>
    </location>
</feature>
<dbReference type="InterPro" id="IPR003959">
    <property type="entry name" value="ATPase_AAA_core"/>
</dbReference>
<dbReference type="FunFam" id="3.40.50.300:FF:001758">
    <property type="entry name" value="p-loop containing nucleoside triphosphate hydrolase superfamily protein"/>
    <property type="match status" value="1"/>
</dbReference>
<comment type="subcellular location">
    <subcellularLocation>
        <location evidence="1">Nucleus</location>
    </subcellularLocation>
</comment>
<dbReference type="GO" id="GO:0033314">
    <property type="term" value="P:mitotic DNA replication checkpoint signaling"/>
    <property type="evidence" value="ECO:0007669"/>
    <property type="project" value="TreeGrafter"/>
</dbReference>
<keyword evidence="5" id="KW-0227">DNA damage</keyword>
<evidence type="ECO:0000256" key="1">
    <source>
        <dbReference type="ARBA" id="ARBA00004123"/>
    </source>
</evidence>
<evidence type="ECO:0000256" key="8">
    <source>
        <dbReference type="ARBA" id="ARBA00023306"/>
    </source>
</evidence>
<evidence type="ECO:0000259" key="10">
    <source>
        <dbReference type="Pfam" id="PF00004"/>
    </source>
</evidence>
<keyword evidence="12" id="KW-1185">Reference proteome</keyword>
<keyword evidence="6" id="KW-0067">ATP-binding</keyword>
<dbReference type="EMBL" id="OU466861">
    <property type="protein sequence ID" value="CAH2067748.1"/>
    <property type="molecule type" value="Genomic_DNA"/>
</dbReference>
<feature type="domain" description="ATPase AAA-type core" evidence="10">
    <location>
        <begin position="401"/>
        <end position="530"/>
    </location>
</feature>
<keyword evidence="7" id="KW-0539">Nucleus</keyword>
<protein>
    <recommendedName>
        <fullName evidence="10">ATPase AAA-type core domain-containing protein</fullName>
    </recommendedName>
</protein>
<dbReference type="Gene3D" id="3.40.50.300">
    <property type="entry name" value="P-loop containing nucleotide triphosphate hydrolases"/>
    <property type="match status" value="1"/>
</dbReference>
<dbReference type="PANTHER" id="PTHR12172">
    <property type="entry name" value="CELL CYCLE CHECKPOINT PROTEIN RAD17"/>
    <property type="match status" value="1"/>
</dbReference>
<organism evidence="11 12">
    <name type="scientific">Thlaspi arvense</name>
    <name type="common">Field penny-cress</name>
    <dbReference type="NCBI Taxonomy" id="13288"/>
    <lineage>
        <taxon>Eukaryota</taxon>
        <taxon>Viridiplantae</taxon>
        <taxon>Streptophyta</taxon>
        <taxon>Embryophyta</taxon>
        <taxon>Tracheophyta</taxon>
        <taxon>Spermatophyta</taxon>
        <taxon>Magnoliopsida</taxon>
        <taxon>eudicotyledons</taxon>
        <taxon>Gunneridae</taxon>
        <taxon>Pentapetalae</taxon>
        <taxon>rosids</taxon>
        <taxon>malvids</taxon>
        <taxon>Brassicales</taxon>
        <taxon>Brassicaceae</taxon>
        <taxon>Thlaspideae</taxon>
        <taxon>Thlaspi</taxon>
    </lineage>
</organism>
<dbReference type="CDD" id="cd00009">
    <property type="entry name" value="AAA"/>
    <property type="match status" value="1"/>
</dbReference>
<dbReference type="InterPro" id="IPR004582">
    <property type="entry name" value="Checkpoint_prot_Rad17_Rad24"/>
</dbReference>
<feature type="region of interest" description="Disordered" evidence="9">
    <location>
        <begin position="19"/>
        <end position="123"/>
    </location>
</feature>
<evidence type="ECO:0000256" key="5">
    <source>
        <dbReference type="ARBA" id="ARBA00022763"/>
    </source>
</evidence>
<dbReference type="GO" id="GO:0006260">
    <property type="term" value="P:DNA replication"/>
    <property type="evidence" value="ECO:0007669"/>
    <property type="project" value="UniProtKB-KW"/>
</dbReference>
<evidence type="ECO:0000256" key="2">
    <source>
        <dbReference type="ARBA" id="ARBA00006168"/>
    </source>
</evidence>
<keyword evidence="4" id="KW-0547">Nucleotide-binding</keyword>
<dbReference type="CDD" id="cd18140">
    <property type="entry name" value="HLD_clamp_RFC"/>
    <property type="match status" value="1"/>
</dbReference>
<feature type="compositionally biased region" description="Basic residues" evidence="9">
    <location>
        <begin position="87"/>
        <end position="103"/>
    </location>
</feature>
<keyword evidence="8" id="KW-0131">Cell cycle</keyword>
<proteinExistence type="inferred from homology"/>
<dbReference type="GO" id="GO:0003689">
    <property type="term" value="F:DNA clamp loader activity"/>
    <property type="evidence" value="ECO:0007669"/>
    <property type="project" value="TreeGrafter"/>
</dbReference>
<feature type="compositionally biased region" description="Basic and acidic residues" evidence="9">
    <location>
        <begin position="37"/>
        <end position="56"/>
    </location>
</feature>
<name>A0AAU9SLN9_THLAR</name>
<dbReference type="GO" id="GO:0003682">
    <property type="term" value="F:chromatin binding"/>
    <property type="evidence" value="ECO:0007669"/>
    <property type="project" value="TreeGrafter"/>
</dbReference>
<sequence>MDKSGERDGIAATVIVVDQTPRRNVRRKLVQSTLVPHKSEEVIDPNGDRSCDAGDKEEGEGGDGDFCSSQGKKTRKQRTPKNGASKKMAKGKSPRKTTPKKSATKNGNVAGEDQTFAANVSPPVPNLRLEAKLRAEEDSRMSAGKQVHPFFSSWKGGKRNQEAPAAENGSCQGQARDTSVTIGPIHVFERFQDDDWNIDWKNWTFCEQISTTLSPDRQRNPHSLKPRPKEFDLNEVPTLSHPGVCVIDDEEPEQCASQSKSIAEASPVVLMAYREDKRGYLDGAETGYGVHEAVELSDHAGGAADITHELQSLSCRESGMHRNNLWVDKYQPRRASEVCGNTESVKLMNEWLCQWRERGFQPSKDFLSSDEEKSQDADYNCSESDSDSDNNGAEDCLKNVLLIVGPVGSGKSAAVHACAKEQGFKILESNASECRSGTVVRQKFGEALKSYSLQRSLDPLFNSCADGNGVEDVIEVTPVLHIQNDRANVKPLILFEDVDICFAEDRGLVSAIQQIAERAKGPVVLTANDKNHGLPDNLKRIEICFSLPSTQELFSHLSSVCAAEKVKVNPGSLEQLTSFTGGDIRKAIMQLQFWFQSKSKRARKANNTGDPDRFDHEAGHVLLPKIIAREFPSQLSQFVESEIAKSLFMAEENVNTVEVFVEEVENENMLNSLWRRGTEKNSIEAKKAAMLRQNTCFEDCDEIEDVLSIPFELSNTSYQPHSLSRPNRRRKLNVVMSSDSEDEPLSDIRVSVSRHQKDDGFVLQENGMLSSYCADTQKDTIPLAADPSVHSRAEILETSCYQCETSNVSCMNEMSQSVDVSRVPESSYVPETLMDSEAELSPRAVSCGHFDGRIDMSMSEDDVQSSPPKEIYIDRFQSFNCLKNTCEIIAESSDGTTMEDCFKEYVGSSQKMQQVTDECSRIDFGMTFKTAQKSKLDTSRYTVQESWKKLCSSHADLKPYMDSEPVEAPQVLDITHQITNLISEADLTHSRCLKFVATEQMMNTSGELDTSGLPHVLEQMTSTVAQHGFSFFKNQIATTESVPSSSATMVPGRDLVVDETKQDYTSTRSGSCLDMKPETHIDVLKCERMLQLSGILESVVPLRSLKGRAFHEYASFIEQISRAGPSNLSGAMETSRRRRSREGRHYLSMDLSSEEIAFLGQHSTYRRNE</sequence>
<keyword evidence="3" id="KW-0235">DNA replication</keyword>
<dbReference type="GO" id="GO:0000077">
    <property type="term" value="P:DNA damage checkpoint signaling"/>
    <property type="evidence" value="ECO:0007669"/>
    <property type="project" value="TreeGrafter"/>
</dbReference>
<evidence type="ECO:0000313" key="12">
    <source>
        <dbReference type="Proteomes" id="UP000836841"/>
    </source>
</evidence>
<dbReference type="GO" id="GO:0005634">
    <property type="term" value="C:nucleus"/>
    <property type="evidence" value="ECO:0007669"/>
    <property type="project" value="UniProtKB-SubCell"/>
</dbReference>
<reference evidence="11 12" key="1">
    <citation type="submission" date="2022-03" db="EMBL/GenBank/DDBJ databases">
        <authorList>
            <person name="Nunn A."/>
            <person name="Chopra R."/>
            <person name="Nunn A."/>
            <person name="Contreras Garrido A."/>
        </authorList>
    </citation>
    <scope>NUCLEOTIDE SEQUENCE [LARGE SCALE GENOMIC DNA]</scope>
</reference>
<comment type="similarity">
    <text evidence="2">Belongs to the rad17/RAD24 family.</text>
</comment>
<evidence type="ECO:0000256" key="9">
    <source>
        <dbReference type="SAM" id="MobiDB-lite"/>
    </source>
</evidence>
<feature type="region of interest" description="Disordered" evidence="9">
    <location>
        <begin position="214"/>
        <end position="235"/>
    </location>
</feature>
<evidence type="ECO:0000256" key="6">
    <source>
        <dbReference type="ARBA" id="ARBA00022840"/>
    </source>
</evidence>
<dbReference type="GO" id="GO:0016887">
    <property type="term" value="F:ATP hydrolysis activity"/>
    <property type="evidence" value="ECO:0007669"/>
    <property type="project" value="InterPro"/>
</dbReference>
<dbReference type="AlphaFoldDB" id="A0AAU9SLN9"/>
<dbReference type="InterPro" id="IPR027417">
    <property type="entry name" value="P-loop_NTPase"/>
</dbReference>
<gene>
    <name evidence="11" type="ORF">TAV2_LOCUS16209</name>
</gene>
<dbReference type="PANTHER" id="PTHR12172:SF1">
    <property type="entry name" value="P-LOOP CONTAINING NUCLEOSIDE TRIPHOSPHATE HYDROLASES SUPERFAMILY PROTEIN"/>
    <property type="match status" value="1"/>
</dbReference>
<dbReference type="SUPFAM" id="SSF52540">
    <property type="entry name" value="P-loop containing nucleoside triphosphate hydrolases"/>
    <property type="match status" value="1"/>
</dbReference>
<dbReference type="InterPro" id="IPR047854">
    <property type="entry name" value="RFC_lid"/>
</dbReference>
<dbReference type="Gene3D" id="1.10.8.60">
    <property type="match status" value="1"/>
</dbReference>